<reference evidence="2 3" key="1">
    <citation type="submission" date="2019-02" db="EMBL/GenBank/DDBJ databases">
        <title>Genomic Encyclopedia of Type Strains, Phase IV (KMG-IV): sequencing the most valuable type-strain genomes for metagenomic binning, comparative biology and taxonomic classification.</title>
        <authorList>
            <person name="Goeker M."/>
        </authorList>
    </citation>
    <scope>NUCLEOTIDE SEQUENCE [LARGE SCALE GENOMIC DNA]</scope>
    <source>
        <strain evidence="2 3">K24</strain>
    </source>
</reference>
<organism evidence="2 3">
    <name type="scientific">Pigmentiphaga kullae</name>
    <dbReference type="NCBI Taxonomy" id="151784"/>
    <lineage>
        <taxon>Bacteria</taxon>
        <taxon>Pseudomonadati</taxon>
        <taxon>Pseudomonadota</taxon>
        <taxon>Betaproteobacteria</taxon>
        <taxon>Burkholderiales</taxon>
        <taxon>Alcaligenaceae</taxon>
        <taxon>Pigmentiphaga</taxon>
    </lineage>
</organism>
<keyword evidence="3" id="KW-1185">Reference proteome</keyword>
<protein>
    <submittedName>
        <fullName evidence="2">Uncharacterized protein</fullName>
    </submittedName>
</protein>
<keyword evidence="1" id="KW-0812">Transmembrane</keyword>
<accession>A0A4Q7NC70</accession>
<dbReference type="AlphaFoldDB" id="A0A4Q7NC70"/>
<proteinExistence type="predicted"/>
<evidence type="ECO:0000313" key="3">
    <source>
        <dbReference type="Proteomes" id="UP000292445"/>
    </source>
</evidence>
<dbReference type="Proteomes" id="UP000292445">
    <property type="component" value="Unassembled WGS sequence"/>
</dbReference>
<comment type="caution">
    <text evidence="2">The sequence shown here is derived from an EMBL/GenBank/DDBJ whole genome shotgun (WGS) entry which is preliminary data.</text>
</comment>
<sequence length="30" mass="3291">MLKVTVKVDVKIDVARILAVWAAIILIVVT</sequence>
<evidence type="ECO:0000313" key="2">
    <source>
        <dbReference type="EMBL" id="RZS80621.1"/>
    </source>
</evidence>
<keyword evidence="1" id="KW-0472">Membrane</keyword>
<dbReference type="EMBL" id="SGXC01000002">
    <property type="protein sequence ID" value="RZS80621.1"/>
    <property type="molecule type" value="Genomic_DNA"/>
</dbReference>
<name>A0A4Q7NC70_9BURK</name>
<feature type="transmembrane region" description="Helical" evidence="1">
    <location>
        <begin position="12"/>
        <end position="29"/>
    </location>
</feature>
<keyword evidence="1" id="KW-1133">Transmembrane helix</keyword>
<evidence type="ECO:0000256" key="1">
    <source>
        <dbReference type="SAM" id="Phobius"/>
    </source>
</evidence>
<gene>
    <name evidence="2" type="ORF">EV675_3233</name>
</gene>